<name>A0A428NL29_9HYPO</name>
<dbReference type="AlphaFoldDB" id="A0A428NL29"/>
<organism evidence="3 4">
    <name type="scientific">Fusarium duplospermum</name>
    <dbReference type="NCBI Taxonomy" id="1325734"/>
    <lineage>
        <taxon>Eukaryota</taxon>
        <taxon>Fungi</taxon>
        <taxon>Dikarya</taxon>
        <taxon>Ascomycota</taxon>
        <taxon>Pezizomycotina</taxon>
        <taxon>Sordariomycetes</taxon>
        <taxon>Hypocreomycetidae</taxon>
        <taxon>Hypocreales</taxon>
        <taxon>Nectriaceae</taxon>
        <taxon>Fusarium</taxon>
        <taxon>Fusarium solani species complex</taxon>
    </lineage>
</organism>
<sequence length="422" mass="47379">MNSGGSRGQTSGIHQIETISRYESESDALKKTIRTLQDEVRRLESEVKSLQQGQDFRSYYAEAGTPHDQLQRQLRNIRHEIIAWSRMVQRDSGSKTDVSALGEQLDKVLGLGNARELIDNDDSTPQSCQEVPITIRDLFAAIASNIIVEQAILNPLVSCTPKFRNAMNSKVYEMMSSDRSSRVNQKAAKMWQSACLKMYDISDEFGSKHEKEMAREQCIDNIMSMVSKALRLEFHGQTQQVKLRGSIGNAVDIGKELGQLLSGLVPMDKAWLHEHVDGEGYVSVSTMGSRIEPRSPPDGGKAIVKGKVALVLFPGLLKYGSDGGEHWDSWTVWIPAKIHLMDEQIENITPELPDQHVYQPPAKIARSGHGVEWSGRQDIVPKPKRERSIMQPSCNRSRTWDTPHSDEDIDLDYGYRGPRTPL</sequence>
<feature type="coiled-coil region" evidence="1">
    <location>
        <begin position="19"/>
        <end position="53"/>
    </location>
</feature>
<feature type="compositionally biased region" description="Basic and acidic residues" evidence="2">
    <location>
        <begin position="379"/>
        <end position="388"/>
    </location>
</feature>
<keyword evidence="1" id="KW-0175">Coiled coil</keyword>
<evidence type="ECO:0000313" key="4">
    <source>
        <dbReference type="Proteomes" id="UP000288168"/>
    </source>
</evidence>
<proteinExistence type="predicted"/>
<dbReference type="EMBL" id="NKCI01000414">
    <property type="protein sequence ID" value="RSL41497.1"/>
    <property type="molecule type" value="Genomic_DNA"/>
</dbReference>
<feature type="region of interest" description="Disordered" evidence="2">
    <location>
        <begin position="368"/>
        <end position="422"/>
    </location>
</feature>
<protein>
    <submittedName>
        <fullName evidence="3">Uncharacterized protein</fullName>
    </submittedName>
</protein>
<dbReference type="Proteomes" id="UP000288168">
    <property type="component" value="Unassembled WGS sequence"/>
</dbReference>
<evidence type="ECO:0000256" key="2">
    <source>
        <dbReference type="SAM" id="MobiDB-lite"/>
    </source>
</evidence>
<evidence type="ECO:0000313" key="3">
    <source>
        <dbReference type="EMBL" id="RSL41497.1"/>
    </source>
</evidence>
<dbReference type="OrthoDB" id="4156714at2759"/>
<gene>
    <name evidence="3" type="ORF">CEP54_015798</name>
</gene>
<comment type="caution">
    <text evidence="3">The sequence shown here is derived from an EMBL/GenBank/DDBJ whole genome shotgun (WGS) entry which is preliminary data.</text>
</comment>
<reference evidence="3 4" key="1">
    <citation type="submission" date="2017-06" db="EMBL/GenBank/DDBJ databases">
        <title>Comparative genomic analysis of Ambrosia Fusariam Clade fungi.</title>
        <authorList>
            <person name="Stajich J.E."/>
            <person name="Carrillo J."/>
            <person name="Kijimoto T."/>
            <person name="Eskalen A."/>
            <person name="O'Donnell K."/>
            <person name="Kasson M."/>
        </authorList>
    </citation>
    <scope>NUCLEOTIDE SEQUENCE [LARGE SCALE GENOMIC DNA]</scope>
    <source>
        <strain evidence="3 4">NRRL62584</strain>
    </source>
</reference>
<keyword evidence="4" id="KW-1185">Reference proteome</keyword>
<evidence type="ECO:0000256" key="1">
    <source>
        <dbReference type="SAM" id="Coils"/>
    </source>
</evidence>
<accession>A0A428NL29</accession>